<evidence type="ECO:0000313" key="1">
    <source>
        <dbReference type="EMBL" id="KAJ3665569.1"/>
    </source>
</evidence>
<dbReference type="Proteomes" id="UP001168821">
    <property type="component" value="Unassembled WGS sequence"/>
</dbReference>
<reference evidence="1" key="1">
    <citation type="journal article" date="2023" name="G3 (Bethesda)">
        <title>Whole genome assemblies of Zophobas morio and Tenebrio molitor.</title>
        <authorList>
            <person name="Kaur S."/>
            <person name="Stinson S.A."/>
            <person name="diCenzo G.C."/>
        </authorList>
    </citation>
    <scope>NUCLEOTIDE SEQUENCE</scope>
    <source>
        <strain evidence="1">QUZm001</strain>
    </source>
</reference>
<keyword evidence="2" id="KW-1185">Reference proteome</keyword>
<organism evidence="1 2">
    <name type="scientific">Zophobas morio</name>
    <dbReference type="NCBI Taxonomy" id="2755281"/>
    <lineage>
        <taxon>Eukaryota</taxon>
        <taxon>Metazoa</taxon>
        <taxon>Ecdysozoa</taxon>
        <taxon>Arthropoda</taxon>
        <taxon>Hexapoda</taxon>
        <taxon>Insecta</taxon>
        <taxon>Pterygota</taxon>
        <taxon>Neoptera</taxon>
        <taxon>Endopterygota</taxon>
        <taxon>Coleoptera</taxon>
        <taxon>Polyphaga</taxon>
        <taxon>Cucujiformia</taxon>
        <taxon>Tenebrionidae</taxon>
        <taxon>Zophobas</taxon>
    </lineage>
</organism>
<proteinExistence type="predicted"/>
<sequence>MGATYTVLKIINSTSTDIVNISITNFNEAHFWPENSPHKNFDGKKIEAKKSLENPIHLYSPRWHCPFTMTFQFKDDAKDVIRIHPKCADTYKCAFKHLNKNHDIIHKREENTIIITIEGENKSEDREKESKESEATLEEKLFNEGLRLEADGKENEANEKFAEAKKVCEESGDTESLHVVNLKITGNILYNKGIDLTEEVRKLFESNTEAAINKAKEALNKFQEAKSIFEEGLKYSTLFSSSVEITAQQCEDMEHQLLEADLQDLHENTKRLSLSDVQRQNKNTEYLHTETFVQQIDATIK</sequence>
<dbReference type="AlphaFoldDB" id="A0AA38J2F1"/>
<comment type="caution">
    <text evidence="1">The sequence shown here is derived from an EMBL/GenBank/DDBJ whole genome shotgun (WGS) entry which is preliminary data.</text>
</comment>
<accession>A0AA38J2F1</accession>
<gene>
    <name evidence="1" type="ORF">Zmor_001060</name>
</gene>
<evidence type="ECO:0000313" key="2">
    <source>
        <dbReference type="Proteomes" id="UP001168821"/>
    </source>
</evidence>
<name>A0AA38J2F1_9CUCU</name>
<protein>
    <submittedName>
        <fullName evidence="1">Uncharacterized protein</fullName>
    </submittedName>
</protein>
<dbReference type="EMBL" id="JALNTZ010000001">
    <property type="protein sequence ID" value="KAJ3665569.1"/>
    <property type="molecule type" value="Genomic_DNA"/>
</dbReference>